<reference evidence="2" key="1">
    <citation type="submission" date="2018-02" db="EMBL/GenBank/DDBJ databases">
        <title>Rhizophora mucronata_Transcriptome.</title>
        <authorList>
            <person name="Meera S.P."/>
            <person name="Sreeshan A."/>
            <person name="Augustine A."/>
        </authorList>
    </citation>
    <scope>NUCLEOTIDE SEQUENCE</scope>
    <source>
        <tissue evidence="2">Leaf</tissue>
    </source>
</reference>
<keyword evidence="1" id="KW-0812">Transmembrane</keyword>
<evidence type="ECO:0000256" key="1">
    <source>
        <dbReference type="SAM" id="Phobius"/>
    </source>
</evidence>
<evidence type="ECO:0000313" key="2">
    <source>
        <dbReference type="EMBL" id="MBX43424.1"/>
    </source>
</evidence>
<organism evidence="2">
    <name type="scientific">Rhizophora mucronata</name>
    <name type="common">Asiatic mangrove</name>
    <dbReference type="NCBI Taxonomy" id="61149"/>
    <lineage>
        <taxon>Eukaryota</taxon>
        <taxon>Viridiplantae</taxon>
        <taxon>Streptophyta</taxon>
        <taxon>Embryophyta</taxon>
        <taxon>Tracheophyta</taxon>
        <taxon>Spermatophyta</taxon>
        <taxon>Magnoliopsida</taxon>
        <taxon>eudicotyledons</taxon>
        <taxon>Gunneridae</taxon>
        <taxon>Pentapetalae</taxon>
        <taxon>rosids</taxon>
        <taxon>fabids</taxon>
        <taxon>Malpighiales</taxon>
        <taxon>Rhizophoraceae</taxon>
        <taxon>Rhizophora</taxon>
    </lineage>
</organism>
<proteinExistence type="predicted"/>
<protein>
    <submittedName>
        <fullName evidence="2">Uncharacterized protein</fullName>
    </submittedName>
</protein>
<name>A0A2P2NLZ4_RHIMU</name>
<keyword evidence="1" id="KW-0472">Membrane</keyword>
<accession>A0A2P2NLZ4</accession>
<dbReference type="EMBL" id="GGEC01062940">
    <property type="protein sequence ID" value="MBX43424.1"/>
    <property type="molecule type" value="Transcribed_RNA"/>
</dbReference>
<feature type="transmembrane region" description="Helical" evidence="1">
    <location>
        <begin position="23"/>
        <end position="40"/>
    </location>
</feature>
<sequence length="45" mass="5528">MNFWNIHMSSDVDVTRNEYDIRLIYQLLLAIIDIIMFYPFQKIYA</sequence>
<keyword evidence="1" id="KW-1133">Transmembrane helix</keyword>
<dbReference type="AlphaFoldDB" id="A0A2P2NLZ4"/>